<feature type="region of interest" description="Disordered" evidence="1">
    <location>
        <begin position="1"/>
        <end position="21"/>
    </location>
</feature>
<accession>A0A1H3MGE8</accession>
<evidence type="ECO:0000256" key="1">
    <source>
        <dbReference type="SAM" id="MobiDB-lite"/>
    </source>
</evidence>
<reference evidence="3" key="1">
    <citation type="submission" date="2016-10" db="EMBL/GenBank/DDBJ databases">
        <authorList>
            <person name="Varghese N."/>
            <person name="Submissions S."/>
        </authorList>
    </citation>
    <scope>NUCLEOTIDE SEQUENCE [LARGE SCALE GENOMIC DNA]</scope>
    <source>
        <strain evidence="3">DSM 45422</strain>
    </source>
</reference>
<evidence type="ECO:0008006" key="4">
    <source>
        <dbReference type="Google" id="ProtNLM"/>
    </source>
</evidence>
<evidence type="ECO:0000313" key="3">
    <source>
        <dbReference type="Proteomes" id="UP000198921"/>
    </source>
</evidence>
<dbReference type="EMBL" id="FNOT01000011">
    <property type="protein sequence ID" value="SDY75772.1"/>
    <property type="molecule type" value="Genomic_DNA"/>
</dbReference>
<dbReference type="STRING" id="1137993.SAMN05660209_03621"/>
<gene>
    <name evidence="2" type="ORF">SAMN05660209_03621</name>
</gene>
<evidence type="ECO:0000313" key="2">
    <source>
        <dbReference type="EMBL" id="SDY75772.1"/>
    </source>
</evidence>
<dbReference type="OrthoDB" id="8481162at2"/>
<protein>
    <recommendedName>
        <fullName evidence="4">DUF1579 domain-containing protein</fullName>
    </recommendedName>
</protein>
<keyword evidence="3" id="KW-1185">Reference proteome</keyword>
<dbReference type="AlphaFoldDB" id="A0A1H3MGE8"/>
<proteinExistence type="predicted"/>
<organism evidence="2 3">
    <name type="scientific">Geodermatophilus africanus</name>
    <dbReference type="NCBI Taxonomy" id="1137993"/>
    <lineage>
        <taxon>Bacteria</taxon>
        <taxon>Bacillati</taxon>
        <taxon>Actinomycetota</taxon>
        <taxon>Actinomycetes</taxon>
        <taxon>Geodermatophilales</taxon>
        <taxon>Geodermatophilaceae</taxon>
        <taxon>Geodermatophilus</taxon>
    </lineage>
</organism>
<dbReference type="RefSeq" id="WP_139263653.1">
    <property type="nucleotide sequence ID" value="NZ_FNOT01000011.1"/>
</dbReference>
<name>A0A1H3MGE8_9ACTN</name>
<dbReference type="Proteomes" id="UP000198921">
    <property type="component" value="Unassembled WGS sequence"/>
</dbReference>
<feature type="region of interest" description="Disordered" evidence="1">
    <location>
        <begin position="151"/>
        <end position="181"/>
    </location>
</feature>
<sequence length="181" mass="19701">MTEPDHTDRAGGPSAPEPHPKLRELDVLEGTWRLEGRDLDGGAPFTGTVTRRWLPGGHFLVQETRIDGDEHEGAEYIGYDHAQAMLRSMFFSSEGPGPFCSFALEYFWRIEGDDLTIWHGSKDSPARFSGRIDRDAGTIVGRWEWPGGGYEATATRLDEPAGAAESTSTSSMTGDPGIGAS</sequence>